<evidence type="ECO:0000313" key="8">
    <source>
        <dbReference type="EMBL" id="RZI01592.1"/>
    </source>
</evidence>
<comment type="cofactor">
    <cofactor evidence="6">
        <name>Zn(2+)</name>
        <dbReference type="ChEBI" id="CHEBI:29105"/>
    </cofactor>
    <text evidence="6">Binds 1 zinc ion per subunit.</text>
</comment>
<dbReference type="InterPro" id="IPR001765">
    <property type="entry name" value="Carbonic_anhydrase"/>
</dbReference>
<dbReference type="SUPFAM" id="SSF53056">
    <property type="entry name" value="beta-carbonic anhydrase, cab"/>
    <property type="match status" value="1"/>
</dbReference>
<dbReference type="RefSeq" id="WP_047132849.1">
    <property type="nucleotide sequence ID" value="NZ_CP015114.1"/>
</dbReference>
<sequence length="192" mass="21228">MTLLESILAYNKDFVGNKEYVNYSTSKKPDKKAVLFTCMDTRLQDLGTKALGFNNGDLKVVKNAGAIITHPYGSTIKSLLVGIYALGAEEIIIMAHKDCGMGCLDVSTVKDAMKERGVTEETFEIIEHSGVDVDSFLQGFKDAEENVRRNIDMLYNHPLFDKSVPIHGLVIDPHTGELDLIQDGYELAAQNK</sequence>
<dbReference type="CDD" id="cd03379">
    <property type="entry name" value="beta_CA_cladeD"/>
    <property type="match status" value="1"/>
</dbReference>
<dbReference type="SMART" id="SM00947">
    <property type="entry name" value="Pro_CA"/>
    <property type="match status" value="1"/>
</dbReference>
<dbReference type="PANTHER" id="PTHR43175">
    <property type="entry name" value="CARBONIC ANHYDRASE"/>
    <property type="match status" value="1"/>
</dbReference>
<keyword evidence="10" id="KW-1185">Reference proteome</keyword>
<feature type="binding site" evidence="6">
    <location>
        <position position="40"/>
    </location>
    <ligand>
        <name>Zn(2+)</name>
        <dbReference type="ChEBI" id="CHEBI:29105"/>
    </ligand>
</feature>
<comment type="catalytic activity">
    <reaction evidence="5">
        <text>hydrogencarbonate + H(+) = CO2 + H2O</text>
        <dbReference type="Rhea" id="RHEA:10748"/>
        <dbReference type="ChEBI" id="CHEBI:15377"/>
        <dbReference type="ChEBI" id="CHEBI:15378"/>
        <dbReference type="ChEBI" id="CHEBI:16526"/>
        <dbReference type="ChEBI" id="CHEBI:17544"/>
        <dbReference type="EC" id="4.2.1.1"/>
    </reaction>
</comment>
<dbReference type="EMBL" id="RQTE01000155">
    <property type="protein sequence ID" value="RZI01592.1"/>
    <property type="molecule type" value="Genomic_DNA"/>
</dbReference>
<evidence type="ECO:0000256" key="1">
    <source>
        <dbReference type="ARBA" id="ARBA00006217"/>
    </source>
</evidence>
<feature type="binding site" evidence="6">
    <location>
        <position position="96"/>
    </location>
    <ligand>
        <name>Zn(2+)</name>
        <dbReference type="ChEBI" id="CHEBI:29105"/>
    </ligand>
</feature>
<dbReference type="KEGG" id="scv:A4G25_00060"/>
<feature type="binding site" evidence="6">
    <location>
        <position position="99"/>
    </location>
    <ligand>
        <name>Zn(2+)</name>
        <dbReference type="ChEBI" id="CHEBI:29105"/>
    </ligand>
</feature>
<evidence type="ECO:0000313" key="7">
    <source>
        <dbReference type="EMBL" id="QQS83779.1"/>
    </source>
</evidence>
<comment type="similarity">
    <text evidence="1">Belongs to the beta-class carbonic anhydrase family.</text>
</comment>
<dbReference type="PANTHER" id="PTHR43175:SF3">
    <property type="entry name" value="CARBON DISULFIDE HYDROLASE"/>
    <property type="match status" value="1"/>
</dbReference>
<dbReference type="InterPro" id="IPR036874">
    <property type="entry name" value="Carbonic_anhydrase_sf"/>
</dbReference>
<dbReference type="OrthoDB" id="9792260at2"/>
<dbReference type="Proteomes" id="UP000595942">
    <property type="component" value="Chromosome"/>
</dbReference>
<reference evidence="7 10" key="2">
    <citation type="submission" date="2021-01" db="EMBL/GenBank/DDBJ databases">
        <title>FDA dAtabase for Regulatory Grade micrObial Sequences (FDA-ARGOS): Supporting development and validation of Infectious Disease Dx tests.</title>
        <authorList>
            <person name="Sproer C."/>
            <person name="Gronow S."/>
            <person name="Severitt S."/>
            <person name="Schroder I."/>
            <person name="Tallon L."/>
            <person name="Sadzewicz L."/>
            <person name="Zhao X."/>
            <person name="Boylan J."/>
            <person name="Ott S."/>
            <person name="Bowen H."/>
            <person name="Vavikolanu K."/>
            <person name="Mehta A."/>
            <person name="Aluvathingal J."/>
            <person name="Nadendla S."/>
            <person name="Lowell S."/>
            <person name="Myers T."/>
            <person name="Yan Y."/>
            <person name="Sichtig H."/>
        </authorList>
    </citation>
    <scope>NUCLEOTIDE SEQUENCE [LARGE SCALE GENOMIC DNA]</scope>
    <source>
        <strain evidence="7 10">FDAARGOS_1148</strain>
    </source>
</reference>
<dbReference type="EC" id="4.2.1.1" evidence="2"/>
<dbReference type="Pfam" id="PF00484">
    <property type="entry name" value="Pro_CA"/>
    <property type="match status" value="1"/>
</dbReference>
<dbReference type="EMBL" id="CP068073">
    <property type="protein sequence ID" value="QQS83779.1"/>
    <property type="molecule type" value="Genomic_DNA"/>
</dbReference>
<evidence type="ECO:0000256" key="6">
    <source>
        <dbReference type="PIRSR" id="PIRSR601765-1"/>
    </source>
</evidence>
<organism evidence="8 9">
    <name type="scientific">Staphylococcus condimenti</name>
    <dbReference type="NCBI Taxonomy" id="70255"/>
    <lineage>
        <taxon>Bacteria</taxon>
        <taxon>Bacillati</taxon>
        <taxon>Bacillota</taxon>
        <taxon>Bacilli</taxon>
        <taxon>Bacillales</taxon>
        <taxon>Staphylococcaceae</taxon>
        <taxon>Staphylococcus</taxon>
    </lineage>
</organism>
<dbReference type="Gene3D" id="3.40.1050.10">
    <property type="entry name" value="Carbonic anhydrase"/>
    <property type="match status" value="1"/>
</dbReference>
<name>A0A143P9M6_9STAP</name>
<reference evidence="8 9" key="1">
    <citation type="submission" date="2018-11" db="EMBL/GenBank/DDBJ databases">
        <title>Genomic profiling of Staphylococcus species from a Poultry farm system in KwaZulu-Natal, South Africa.</title>
        <authorList>
            <person name="Amoako D.G."/>
            <person name="Somboro A.M."/>
            <person name="Abia A.L.K."/>
            <person name="Bester L.A."/>
            <person name="Essack S.Y."/>
        </authorList>
    </citation>
    <scope>NUCLEOTIDE SEQUENCE [LARGE SCALE GENOMIC DNA]</scope>
    <source>
        <strain evidence="8 9">SA11</strain>
    </source>
</reference>
<accession>A0A143P9M6</accession>
<evidence type="ECO:0000313" key="10">
    <source>
        <dbReference type="Proteomes" id="UP000595942"/>
    </source>
</evidence>
<protein>
    <recommendedName>
        <fullName evidence="2">carbonic anhydrase</fullName>
        <ecNumber evidence="2">4.2.1.1</ecNumber>
    </recommendedName>
</protein>
<feature type="binding site" evidence="6">
    <location>
        <position position="38"/>
    </location>
    <ligand>
        <name>Zn(2+)</name>
        <dbReference type="ChEBI" id="CHEBI:29105"/>
    </ligand>
</feature>
<evidence type="ECO:0000256" key="3">
    <source>
        <dbReference type="ARBA" id="ARBA00022723"/>
    </source>
</evidence>
<keyword evidence="4 6" id="KW-0862">Zinc</keyword>
<dbReference type="Proteomes" id="UP000293854">
    <property type="component" value="Unassembled WGS sequence"/>
</dbReference>
<dbReference type="GO" id="GO:0008270">
    <property type="term" value="F:zinc ion binding"/>
    <property type="evidence" value="ECO:0007669"/>
    <property type="project" value="InterPro"/>
</dbReference>
<evidence type="ECO:0000256" key="4">
    <source>
        <dbReference type="ARBA" id="ARBA00022833"/>
    </source>
</evidence>
<evidence type="ECO:0000256" key="5">
    <source>
        <dbReference type="ARBA" id="ARBA00048348"/>
    </source>
</evidence>
<gene>
    <name evidence="8" type="ORF">EIG99_08535</name>
    <name evidence="7" type="ORF">I6J05_05690</name>
</gene>
<dbReference type="AlphaFoldDB" id="A0A143P9M6"/>
<dbReference type="GeneID" id="93726235"/>
<evidence type="ECO:0000313" key="9">
    <source>
        <dbReference type="Proteomes" id="UP000293854"/>
    </source>
</evidence>
<proteinExistence type="inferred from homology"/>
<keyword evidence="3 6" id="KW-0479">Metal-binding</keyword>
<dbReference type="GO" id="GO:0004089">
    <property type="term" value="F:carbonate dehydratase activity"/>
    <property type="evidence" value="ECO:0007669"/>
    <property type="project" value="UniProtKB-EC"/>
</dbReference>
<evidence type="ECO:0000256" key="2">
    <source>
        <dbReference type="ARBA" id="ARBA00012925"/>
    </source>
</evidence>